<dbReference type="AlphaFoldDB" id="A0A1E4SE94"/>
<dbReference type="Proteomes" id="UP000094285">
    <property type="component" value="Unassembled WGS sequence"/>
</dbReference>
<reference evidence="2" key="1">
    <citation type="submission" date="2016-05" db="EMBL/GenBank/DDBJ databases">
        <title>Comparative genomics of biotechnologically important yeasts.</title>
        <authorList>
            <consortium name="DOE Joint Genome Institute"/>
            <person name="Riley R."/>
            <person name="Haridas S."/>
            <person name="Wolfe K.H."/>
            <person name="Lopes M.R."/>
            <person name="Hittinger C.T."/>
            <person name="Goker M."/>
            <person name="Salamov A."/>
            <person name="Wisecaver J."/>
            <person name="Long T.M."/>
            <person name="Aerts A.L."/>
            <person name="Barry K."/>
            <person name="Choi C."/>
            <person name="Clum A."/>
            <person name="Coughlan A.Y."/>
            <person name="Deshpande S."/>
            <person name="Douglass A.P."/>
            <person name="Hanson S.J."/>
            <person name="Klenk H.-P."/>
            <person name="Labutti K."/>
            <person name="Lapidus A."/>
            <person name="Lindquist E."/>
            <person name="Lipzen A."/>
            <person name="Meier-Kolthoff J.P."/>
            <person name="Ohm R.A."/>
            <person name="Otillar R.P."/>
            <person name="Pangilinan J."/>
            <person name="Peng Y."/>
            <person name="Rokas A."/>
            <person name="Rosa C.A."/>
            <person name="Scheuner C."/>
            <person name="Sibirny A.A."/>
            <person name="Slot J.C."/>
            <person name="Stielow J.B."/>
            <person name="Sun H."/>
            <person name="Kurtzman C.P."/>
            <person name="Blackwell M."/>
            <person name="Grigoriev I.V."/>
            <person name="Jeffries T.W."/>
        </authorList>
    </citation>
    <scope>NUCLEOTIDE SEQUENCE [LARGE SCALE GENOMIC DNA]</scope>
    <source>
        <strain evidence="2">NRRL Y-17324</strain>
    </source>
</reference>
<proteinExistence type="predicted"/>
<organism evidence="1 2">
    <name type="scientific">Suhomyces tanzawaensis NRRL Y-17324</name>
    <dbReference type="NCBI Taxonomy" id="984487"/>
    <lineage>
        <taxon>Eukaryota</taxon>
        <taxon>Fungi</taxon>
        <taxon>Dikarya</taxon>
        <taxon>Ascomycota</taxon>
        <taxon>Saccharomycotina</taxon>
        <taxon>Pichiomycetes</taxon>
        <taxon>Debaryomycetaceae</taxon>
        <taxon>Suhomyces</taxon>
    </lineage>
</organism>
<evidence type="ECO:0000313" key="1">
    <source>
        <dbReference type="EMBL" id="ODV77841.1"/>
    </source>
</evidence>
<gene>
    <name evidence="1" type="ORF">CANTADRAFT_54198</name>
</gene>
<dbReference type="OrthoDB" id="4084909at2759"/>
<name>A0A1E4SE94_9ASCO</name>
<dbReference type="GeneID" id="30984431"/>
<sequence length="191" mass="22715">MEIIDRVDKLEVVLEQSGNKDTIRHQILALQVHLSKIYKENQELLQLDRLVVEHGLKNNLFKEQEKETKDSVEYEIKKRVVLLKEPAIKEAYNNYMQLASLDTNRLINYIESSQDKVYNFNDIYVHIQQRKGELKAISEKVYLLTLKSMVVLEKYVNLMNQENKFWLDSNEKLRQLSIKVNQLEKARSSRY</sequence>
<dbReference type="RefSeq" id="XP_020062963.1">
    <property type="nucleotide sequence ID" value="XM_020210295.1"/>
</dbReference>
<keyword evidence="2" id="KW-1185">Reference proteome</keyword>
<accession>A0A1E4SE94</accession>
<evidence type="ECO:0000313" key="2">
    <source>
        <dbReference type="Proteomes" id="UP000094285"/>
    </source>
</evidence>
<dbReference type="EMBL" id="KV453914">
    <property type="protein sequence ID" value="ODV77841.1"/>
    <property type="molecule type" value="Genomic_DNA"/>
</dbReference>
<protein>
    <submittedName>
        <fullName evidence="1">Uncharacterized protein</fullName>
    </submittedName>
</protein>